<protein>
    <submittedName>
        <fullName evidence="3">Unannotated protein</fullName>
    </submittedName>
</protein>
<evidence type="ECO:0000313" key="3">
    <source>
        <dbReference type="EMBL" id="CAB4868243.1"/>
    </source>
</evidence>
<dbReference type="GO" id="GO:0005829">
    <property type="term" value="C:cytosol"/>
    <property type="evidence" value="ECO:0007669"/>
    <property type="project" value="TreeGrafter"/>
</dbReference>
<organism evidence="3">
    <name type="scientific">freshwater metagenome</name>
    <dbReference type="NCBI Taxonomy" id="449393"/>
    <lineage>
        <taxon>unclassified sequences</taxon>
        <taxon>metagenomes</taxon>
        <taxon>ecological metagenomes</taxon>
    </lineage>
</organism>
<dbReference type="FunFam" id="3.20.20.140:FF:000005">
    <property type="entry name" value="TatD family hydrolase"/>
    <property type="match status" value="1"/>
</dbReference>
<evidence type="ECO:0000256" key="2">
    <source>
        <dbReference type="ARBA" id="ARBA00022801"/>
    </source>
</evidence>
<dbReference type="PANTHER" id="PTHR46124">
    <property type="entry name" value="D-AMINOACYL-TRNA DEACYLASE"/>
    <property type="match status" value="1"/>
</dbReference>
<dbReference type="NCBIfam" id="TIGR00010">
    <property type="entry name" value="YchF/TatD family DNA exonuclease"/>
    <property type="match status" value="1"/>
</dbReference>
<dbReference type="InterPro" id="IPR001130">
    <property type="entry name" value="TatD-like"/>
</dbReference>
<dbReference type="Gene3D" id="3.20.20.140">
    <property type="entry name" value="Metal-dependent hydrolases"/>
    <property type="match status" value="1"/>
</dbReference>
<proteinExistence type="predicted"/>
<dbReference type="PANTHER" id="PTHR46124:SF2">
    <property type="entry name" value="D-AMINOACYL-TRNA DEACYLASE"/>
    <property type="match status" value="1"/>
</dbReference>
<dbReference type="PROSITE" id="PS01091">
    <property type="entry name" value="TATD_3"/>
    <property type="match status" value="1"/>
</dbReference>
<sequence length="247" mass="26535">MIDSHTHIHLCEGDTAEVVAEAVAAGVERMVTVGTEEASSRLALEAAQAHPEVYAAVGLHPNSATGFKDLGALRELAAHPRCVAVGETGVDLYREGAPLADQQDAFRAHCDLARELDKALIIHTRAADEQTISILDECGEGLRVILHCFSMPDRISECVARGWWISFAGNATYPSAEDLRTAAIAVPADRLLVETDAPYLSPQVVRKERNKPANVMHTAAVIAAERRVGMDEFSDGVAKAAAEVFAW</sequence>
<name>A0A6J7DLT4_9ZZZZ</name>
<dbReference type="AlphaFoldDB" id="A0A6J7DLT4"/>
<keyword evidence="2" id="KW-0378">Hydrolase</keyword>
<dbReference type="EMBL" id="CAFBLU010000007">
    <property type="protein sequence ID" value="CAB4868243.1"/>
    <property type="molecule type" value="Genomic_DNA"/>
</dbReference>
<dbReference type="PIRSF" id="PIRSF005902">
    <property type="entry name" value="DNase_TatD"/>
    <property type="match status" value="1"/>
</dbReference>
<dbReference type="InterPro" id="IPR018228">
    <property type="entry name" value="DNase_TatD-rel_CS"/>
</dbReference>
<gene>
    <name evidence="3" type="ORF">UFOPK3444_00573</name>
</gene>
<dbReference type="GO" id="GO:0004536">
    <property type="term" value="F:DNA nuclease activity"/>
    <property type="evidence" value="ECO:0007669"/>
    <property type="project" value="InterPro"/>
</dbReference>
<accession>A0A6J7DLT4</accession>
<evidence type="ECO:0000256" key="1">
    <source>
        <dbReference type="ARBA" id="ARBA00022723"/>
    </source>
</evidence>
<dbReference type="InterPro" id="IPR032466">
    <property type="entry name" value="Metal_Hydrolase"/>
</dbReference>
<keyword evidence="1" id="KW-0479">Metal-binding</keyword>
<dbReference type="CDD" id="cd01310">
    <property type="entry name" value="TatD_DNAse"/>
    <property type="match status" value="1"/>
</dbReference>
<dbReference type="GO" id="GO:0046872">
    <property type="term" value="F:metal ion binding"/>
    <property type="evidence" value="ECO:0007669"/>
    <property type="project" value="UniProtKB-KW"/>
</dbReference>
<dbReference type="Pfam" id="PF01026">
    <property type="entry name" value="TatD_DNase"/>
    <property type="match status" value="1"/>
</dbReference>
<dbReference type="SUPFAM" id="SSF51556">
    <property type="entry name" value="Metallo-dependent hydrolases"/>
    <property type="match status" value="1"/>
</dbReference>
<dbReference type="GO" id="GO:0016788">
    <property type="term" value="F:hydrolase activity, acting on ester bonds"/>
    <property type="evidence" value="ECO:0007669"/>
    <property type="project" value="InterPro"/>
</dbReference>
<dbReference type="InterPro" id="IPR015991">
    <property type="entry name" value="TatD/YcfH-like"/>
</dbReference>
<reference evidence="3" key="1">
    <citation type="submission" date="2020-05" db="EMBL/GenBank/DDBJ databases">
        <authorList>
            <person name="Chiriac C."/>
            <person name="Salcher M."/>
            <person name="Ghai R."/>
            <person name="Kavagutti S V."/>
        </authorList>
    </citation>
    <scope>NUCLEOTIDE SEQUENCE</scope>
</reference>